<sequence length="84" mass="8569">MSRAIHGPVEVSAPNSLPLEGSAPASASALGLAGHDFIQVSGLTGMATVSPVSQSPSVATADPCSEIWMALTKHYGKAWLDAHQ</sequence>
<feature type="region of interest" description="Disordered" evidence="1">
    <location>
        <begin position="1"/>
        <end position="20"/>
    </location>
</feature>
<dbReference type="Proteomes" id="UP000683000">
    <property type="component" value="Unassembled WGS sequence"/>
</dbReference>
<comment type="caution">
    <text evidence="2">The sequence shown here is derived from an EMBL/GenBank/DDBJ whole genome shotgun (WGS) entry which is preliminary data.</text>
</comment>
<keyword evidence="3" id="KW-1185">Reference proteome</keyword>
<dbReference type="AlphaFoldDB" id="A0A8I3A7V9"/>
<gene>
    <name evidence="2" type="ORF">JVT61DRAFT_3330</name>
</gene>
<evidence type="ECO:0000313" key="2">
    <source>
        <dbReference type="EMBL" id="KAG6375128.1"/>
    </source>
</evidence>
<protein>
    <submittedName>
        <fullName evidence="2">Uncharacterized protein</fullName>
    </submittedName>
</protein>
<organism evidence="2 3">
    <name type="scientific">Boletus reticuloceps</name>
    <dbReference type="NCBI Taxonomy" id="495285"/>
    <lineage>
        <taxon>Eukaryota</taxon>
        <taxon>Fungi</taxon>
        <taxon>Dikarya</taxon>
        <taxon>Basidiomycota</taxon>
        <taxon>Agaricomycotina</taxon>
        <taxon>Agaricomycetes</taxon>
        <taxon>Agaricomycetidae</taxon>
        <taxon>Boletales</taxon>
        <taxon>Boletineae</taxon>
        <taxon>Boletaceae</taxon>
        <taxon>Boletoideae</taxon>
        <taxon>Boletus</taxon>
    </lineage>
</organism>
<accession>A0A8I3A7V9</accession>
<reference evidence="2" key="1">
    <citation type="submission" date="2021-03" db="EMBL/GenBank/DDBJ databases">
        <title>Evolutionary innovations through gain and loss of genes in the ectomycorrhizal Boletales.</title>
        <authorList>
            <person name="Wu G."/>
            <person name="Miyauchi S."/>
            <person name="Morin E."/>
            <person name="Yang Z.-L."/>
            <person name="Xu J."/>
            <person name="Martin F.M."/>
        </authorList>
    </citation>
    <scope>NUCLEOTIDE SEQUENCE</scope>
    <source>
        <strain evidence="2">BR01</strain>
    </source>
</reference>
<evidence type="ECO:0000313" key="3">
    <source>
        <dbReference type="Proteomes" id="UP000683000"/>
    </source>
</evidence>
<proteinExistence type="predicted"/>
<name>A0A8I3A7V9_9AGAM</name>
<evidence type="ECO:0000256" key="1">
    <source>
        <dbReference type="SAM" id="MobiDB-lite"/>
    </source>
</evidence>
<dbReference type="EMBL" id="JAGFBS010000015">
    <property type="protein sequence ID" value="KAG6375128.1"/>
    <property type="molecule type" value="Genomic_DNA"/>
</dbReference>